<feature type="active site" description="Proton donor" evidence="6">
    <location>
        <position position="177"/>
    </location>
</feature>
<keyword evidence="5" id="KW-0326">Glycosidase</keyword>
<evidence type="ECO:0000313" key="11">
    <source>
        <dbReference type="EMBL" id="KAK0412018.1"/>
    </source>
</evidence>
<dbReference type="GO" id="GO:0004565">
    <property type="term" value="F:beta-galactosidase activity"/>
    <property type="evidence" value="ECO:0007669"/>
    <property type="project" value="InterPro"/>
</dbReference>
<dbReference type="Pfam" id="PF01301">
    <property type="entry name" value="Glyco_hydro_35"/>
    <property type="match status" value="1"/>
</dbReference>
<dbReference type="InterPro" id="IPR048913">
    <property type="entry name" value="BetaGal_gal-bd"/>
</dbReference>
<name>A0AA39HW46_9BILA</name>
<feature type="domain" description="Beta-galactosidase 1-like first all-beta" evidence="9">
    <location>
        <begin position="395"/>
        <end position="502"/>
    </location>
</feature>
<proteinExistence type="inferred from homology"/>
<organism evidence="11 12">
    <name type="scientific">Steinernema hermaphroditum</name>
    <dbReference type="NCBI Taxonomy" id="289476"/>
    <lineage>
        <taxon>Eukaryota</taxon>
        <taxon>Metazoa</taxon>
        <taxon>Ecdysozoa</taxon>
        <taxon>Nematoda</taxon>
        <taxon>Chromadorea</taxon>
        <taxon>Rhabditida</taxon>
        <taxon>Tylenchina</taxon>
        <taxon>Panagrolaimomorpha</taxon>
        <taxon>Strongyloidoidea</taxon>
        <taxon>Steinernematidae</taxon>
        <taxon>Steinernema</taxon>
    </lineage>
</organism>
<dbReference type="Gene3D" id="3.20.20.80">
    <property type="entry name" value="Glycosidases"/>
    <property type="match status" value="1"/>
</dbReference>
<evidence type="ECO:0000256" key="3">
    <source>
        <dbReference type="ARBA" id="ARBA00022801"/>
    </source>
</evidence>
<dbReference type="PIRSF" id="PIRSF006336">
    <property type="entry name" value="B-gal"/>
    <property type="match status" value="1"/>
</dbReference>
<evidence type="ECO:0000313" key="12">
    <source>
        <dbReference type="Proteomes" id="UP001175271"/>
    </source>
</evidence>
<dbReference type="SUPFAM" id="SSF51445">
    <property type="entry name" value="(Trans)glycosidases"/>
    <property type="match status" value="1"/>
</dbReference>
<feature type="domain" description="Beta-galactosidase galactose-binding" evidence="10">
    <location>
        <begin position="528"/>
        <end position="582"/>
    </location>
</feature>
<evidence type="ECO:0000256" key="6">
    <source>
        <dbReference type="PIRSR" id="PIRSR006336-1"/>
    </source>
</evidence>
<evidence type="ECO:0000259" key="9">
    <source>
        <dbReference type="Pfam" id="PF21317"/>
    </source>
</evidence>
<dbReference type="PRINTS" id="PR00742">
    <property type="entry name" value="GLHYDRLASE35"/>
</dbReference>
<evidence type="ECO:0000259" key="10">
    <source>
        <dbReference type="Pfam" id="PF21467"/>
    </source>
</evidence>
<keyword evidence="3" id="KW-0378">Hydrolase</keyword>
<dbReference type="EMBL" id="JAUCMV010000003">
    <property type="protein sequence ID" value="KAK0412018.1"/>
    <property type="molecule type" value="Genomic_DNA"/>
</dbReference>
<dbReference type="PANTHER" id="PTHR23421">
    <property type="entry name" value="BETA-GALACTOSIDASE RELATED"/>
    <property type="match status" value="1"/>
</dbReference>
<protein>
    <recommendedName>
        <fullName evidence="13">Beta-galactosidase</fullName>
    </recommendedName>
</protein>
<dbReference type="FunFam" id="3.20.20.80:FF:000017">
    <property type="entry name" value="Beta-galactosidase"/>
    <property type="match status" value="1"/>
</dbReference>
<comment type="caution">
    <text evidence="11">The sequence shown here is derived from an EMBL/GenBank/DDBJ whole genome shotgun (WGS) entry which is preliminary data.</text>
</comment>
<dbReference type="InterPro" id="IPR048912">
    <property type="entry name" value="BetaGal1-like_ABD1"/>
</dbReference>
<keyword evidence="12" id="KW-1185">Reference proteome</keyword>
<gene>
    <name evidence="11" type="ORF">QR680_005985</name>
</gene>
<feature type="domain" description="Glycoside hydrolase 35 catalytic" evidence="8">
    <location>
        <begin position="29"/>
        <end position="347"/>
    </location>
</feature>
<dbReference type="GO" id="GO:0005975">
    <property type="term" value="P:carbohydrate metabolic process"/>
    <property type="evidence" value="ECO:0007669"/>
    <property type="project" value="InterPro"/>
</dbReference>
<keyword evidence="2" id="KW-0732">Signal</keyword>
<accession>A0AA39HW46</accession>
<evidence type="ECO:0000256" key="4">
    <source>
        <dbReference type="ARBA" id="ARBA00023180"/>
    </source>
</evidence>
<dbReference type="Gene3D" id="2.60.120.260">
    <property type="entry name" value="Galactose-binding domain-like"/>
    <property type="match status" value="2"/>
</dbReference>
<evidence type="ECO:0008006" key="13">
    <source>
        <dbReference type="Google" id="ProtNLM"/>
    </source>
</evidence>
<dbReference type="InterPro" id="IPR001944">
    <property type="entry name" value="Glycoside_Hdrlase_35"/>
</dbReference>
<evidence type="ECO:0000256" key="1">
    <source>
        <dbReference type="ARBA" id="ARBA00009809"/>
    </source>
</evidence>
<evidence type="ECO:0000256" key="2">
    <source>
        <dbReference type="ARBA" id="ARBA00022729"/>
    </source>
</evidence>
<dbReference type="InterPro" id="IPR017853">
    <property type="entry name" value="GH"/>
</dbReference>
<dbReference type="SUPFAM" id="SSF49785">
    <property type="entry name" value="Galactose-binding domain-like"/>
    <property type="match status" value="1"/>
</dbReference>
<keyword evidence="4" id="KW-0325">Glycoprotein</keyword>
<dbReference type="Proteomes" id="UP001175271">
    <property type="component" value="Unassembled WGS sequence"/>
</dbReference>
<evidence type="ECO:0000259" key="8">
    <source>
        <dbReference type="Pfam" id="PF01301"/>
    </source>
</evidence>
<dbReference type="InterPro" id="IPR026283">
    <property type="entry name" value="B-gal_1-like"/>
</dbReference>
<reference evidence="11" key="1">
    <citation type="submission" date="2023-06" db="EMBL/GenBank/DDBJ databases">
        <title>Genomic analysis of the entomopathogenic nematode Steinernema hermaphroditum.</title>
        <authorList>
            <person name="Schwarz E.M."/>
            <person name="Heppert J.K."/>
            <person name="Baniya A."/>
            <person name="Schwartz H.T."/>
            <person name="Tan C.-H."/>
            <person name="Antoshechkin I."/>
            <person name="Sternberg P.W."/>
            <person name="Goodrich-Blair H."/>
            <person name="Dillman A.R."/>
        </authorList>
    </citation>
    <scope>NUCLEOTIDE SEQUENCE</scope>
    <source>
        <strain evidence="11">PS9179</strain>
        <tissue evidence="11">Whole animal</tissue>
    </source>
</reference>
<dbReference type="InterPro" id="IPR031330">
    <property type="entry name" value="Gly_Hdrlase_35_cat"/>
</dbReference>
<dbReference type="Pfam" id="PF21467">
    <property type="entry name" value="BetaGal_gal-bd"/>
    <property type="match status" value="1"/>
</dbReference>
<dbReference type="AlphaFoldDB" id="A0AA39HW46"/>
<dbReference type="Pfam" id="PF21317">
    <property type="entry name" value="BetaGal_ABD_1"/>
    <property type="match status" value="1"/>
</dbReference>
<comment type="similarity">
    <text evidence="1 7">Belongs to the glycosyl hydrolase 35 family.</text>
</comment>
<dbReference type="InterPro" id="IPR008979">
    <property type="entry name" value="Galactose-bd-like_sf"/>
</dbReference>
<evidence type="ECO:0000256" key="7">
    <source>
        <dbReference type="RuleBase" id="RU003679"/>
    </source>
</evidence>
<feature type="active site" description="Nucleophile" evidence="6">
    <location>
        <position position="259"/>
    </location>
</feature>
<evidence type="ECO:0000256" key="5">
    <source>
        <dbReference type="ARBA" id="ARBA00023295"/>
    </source>
</evidence>
<sequence>MLLLSLLFIPSALGQLFGNGYRFEVGRETFLVNGRPFRYISGSIHYFRIHLTEWNDRLAKVRAAGLNAIQFYVPWNFHEYSPGSFNFNGARDISRFLRLAQENELYALVRLGPYICGEWENGGLPWWLLHTKDIRMRTSDTRFLSAVQRWYQALFNVIRPHLLKNGGNILMLQLENEYGAFSACDHDYMAFLRETTRRGLGYDVNLYTTDNVQDQNLKCGTTDGAFITIDFGPGSRAEIDSYFAKQRKFSPVGPLVNSEFYPGWQVYWGQEAHHYPTLYSIIDGTEYMYSLNASFNYYVIHGGTSFGFWAGAQEKYADITSYDYDAPISEAGDTTSHYFEIQKWVKTIPNWSHQPKQPPPNSNKTAYGEVLLSRIGTPLELRNVVGQSCMRSLGPLTFEDMNFPYGFVLYEAWIPFGGRNLQIDGIKDHGFVMVNGQYEGAIYSSFGNLTQRSIAINAPPGANLAILVENRGRQFYQTINDFKGITSTVLLDGLPLLGWTQCGIEPTAVYPNAAQNQRNSNPARGPNIYMGTFRAPQLADTFFDPTGWGKGQLYINGYNVGRYWPLAGPQVTLYVPRALLRPVNTIVILELLGTKQQKGNSFSVNFVNASIFRYSKPANAFGSP</sequence>